<accession>A0A8S3BCE5</accession>
<organism evidence="1 2">
    <name type="scientific">Rotaria magnacalcarata</name>
    <dbReference type="NCBI Taxonomy" id="392030"/>
    <lineage>
        <taxon>Eukaryota</taxon>
        <taxon>Metazoa</taxon>
        <taxon>Spiralia</taxon>
        <taxon>Gnathifera</taxon>
        <taxon>Rotifera</taxon>
        <taxon>Eurotatoria</taxon>
        <taxon>Bdelloidea</taxon>
        <taxon>Philodinida</taxon>
        <taxon>Philodinidae</taxon>
        <taxon>Rotaria</taxon>
    </lineage>
</organism>
<feature type="non-terminal residue" evidence="1">
    <location>
        <position position="1"/>
    </location>
</feature>
<dbReference type="Proteomes" id="UP000676336">
    <property type="component" value="Unassembled WGS sequence"/>
</dbReference>
<reference evidence="1" key="1">
    <citation type="submission" date="2021-02" db="EMBL/GenBank/DDBJ databases">
        <authorList>
            <person name="Nowell W R."/>
        </authorList>
    </citation>
    <scope>NUCLEOTIDE SEQUENCE</scope>
</reference>
<sequence length="80" mass="9421">EASKAKIAAKEDKLDTILWYYEDLQCSAVDEIISERLREGEQITLPYGKLMERLLLCRMLREGISSTERRYRDRRETPVA</sequence>
<gene>
    <name evidence="1" type="ORF">SMN809_LOCUS46752</name>
</gene>
<protein>
    <submittedName>
        <fullName evidence="1">Uncharacterized protein</fullName>
    </submittedName>
</protein>
<feature type="non-terminal residue" evidence="1">
    <location>
        <position position="80"/>
    </location>
</feature>
<dbReference type="AlphaFoldDB" id="A0A8S3BCE5"/>
<evidence type="ECO:0000313" key="1">
    <source>
        <dbReference type="EMBL" id="CAF4790905.1"/>
    </source>
</evidence>
<comment type="caution">
    <text evidence="1">The sequence shown here is derived from an EMBL/GenBank/DDBJ whole genome shotgun (WGS) entry which is preliminary data.</text>
</comment>
<name>A0A8S3BCE5_9BILA</name>
<evidence type="ECO:0000313" key="2">
    <source>
        <dbReference type="Proteomes" id="UP000676336"/>
    </source>
</evidence>
<dbReference type="EMBL" id="CAJOBI010146261">
    <property type="protein sequence ID" value="CAF4790905.1"/>
    <property type="molecule type" value="Genomic_DNA"/>
</dbReference>
<proteinExistence type="predicted"/>